<evidence type="ECO:0000256" key="2">
    <source>
        <dbReference type="ARBA" id="ARBA00022539"/>
    </source>
</evidence>
<dbReference type="InParanoid" id="A0A804PIW5"/>
<dbReference type="PANTHER" id="PTHR33447">
    <property type="entry name" value="GLUTATHIONE GAMMA-GLUTAMYLCYSTEINYLTRANSFERASE"/>
    <property type="match status" value="1"/>
</dbReference>
<reference evidence="6" key="2">
    <citation type="submission" date="2019-07" db="EMBL/GenBank/DDBJ databases">
        <authorList>
            <person name="Seetharam A."/>
            <person name="Woodhouse M."/>
            <person name="Cannon E."/>
        </authorList>
    </citation>
    <scope>NUCLEOTIDE SEQUENCE [LARGE SCALE GENOMIC DNA]</scope>
    <source>
        <strain evidence="6">cv. B73</strain>
    </source>
</reference>
<keyword evidence="4" id="KW-0479">Metal-binding</keyword>
<evidence type="ECO:0000259" key="5">
    <source>
        <dbReference type="PROSITE" id="PS51443"/>
    </source>
</evidence>
<evidence type="ECO:0000313" key="6">
    <source>
        <dbReference type="EnsemblPlants" id="Zm00001eb245090_P001"/>
    </source>
</evidence>
<dbReference type="GO" id="GO:0046872">
    <property type="term" value="F:metal ion binding"/>
    <property type="evidence" value="ECO:0007669"/>
    <property type="project" value="UniProtKB-KW"/>
</dbReference>
<feature type="domain" description="Peptidase C83" evidence="5">
    <location>
        <begin position="1"/>
        <end position="92"/>
    </location>
</feature>
<organism evidence="6 7">
    <name type="scientific">Zea mays</name>
    <name type="common">Maize</name>
    <dbReference type="NCBI Taxonomy" id="4577"/>
    <lineage>
        <taxon>Eukaryota</taxon>
        <taxon>Viridiplantae</taxon>
        <taxon>Streptophyta</taxon>
        <taxon>Embryophyta</taxon>
        <taxon>Tracheophyta</taxon>
        <taxon>Spermatophyta</taxon>
        <taxon>Magnoliopsida</taxon>
        <taxon>Liliopsida</taxon>
        <taxon>Poales</taxon>
        <taxon>Poaceae</taxon>
        <taxon>PACMAD clade</taxon>
        <taxon>Panicoideae</taxon>
        <taxon>Andropogonodae</taxon>
        <taxon>Andropogoneae</taxon>
        <taxon>Tripsacinae</taxon>
        <taxon>Zea</taxon>
    </lineage>
</organism>
<dbReference type="Pfam" id="PF05023">
    <property type="entry name" value="Phytochelatin"/>
    <property type="match status" value="1"/>
</dbReference>
<dbReference type="Gramene" id="Zm00001eb245090_T001">
    <property type="protein sequence ID" value="Zm00001eb245090_P001"/>
    <property type="gene ID" value="Zm00001eb245090"/>
</dbReference>
<dbReference type="GO" id="GO:0016756">
    <property type="term" value="F:glutathione gamma-glutamylcysteinyltransferase activity"/>
    <property type="evidence" value="ECO:0007669"/>
    <property type="project" value="UniProtKB-EC"/>
</dbReference>
<dbReference type="PROSITE" id="PS51443">
    <property type="entry name" value="PCS"/>
    <property type="match status" value="1"/>
</dbReference>
<dbReference type="InterPro" id="IPR038156">
    <property type="entry name" value="PCS_N_sf"/>
</dbReference>
<proteinExistence type="predicted"/>
<protein>
    <recommendedName>
        <fullName evidence="1">glutathione gamma-glutamylcysteinyltransferase</fullName>
        <ecNumber evidence="1">2.3.2.15</ecNumber>
    </recommendedName>
</protein>
<dbReference type="EnsemblPlants" id="Zm00001eb245090_T001">
    <property type="protein sequence ID" value="Zm00001eb245090_P001"/>
    <property type="gene ID" value="Zm00001eb245090"/>
</dbReference>
<reference evidence="7" key="1">
    <citation type="journal article" date="2009" name="Science">
        <title>The B73 maize genome: complexity, diversity, and dynamics.</title>
        <authorList>
            <person name="Schnable P.S."/>
            <person name="Ware D."/>
            <person name="Fulton R.S."/>
            <person name="Stein J.C."/>
            <person name="Wei F."/>
            <person name="Pasternak S."/>
            <person name="Liang C."/>
            <person name="Zhang J."/>
            <person name="Fulton L."/>
            <person name="Graves T.A."/>
            <person name="Minx P."/>
            <person name="Reily A.D."/>
            <person name="Courtney L."/>
            <person name="Kruchowski S.S."/>
            <person name="Tomlinson C."/>
            <person name="Strong C."/>
            <person name="Delehaunty K."/>
            <person name="Fronick C."/>
            <person name="Courtney B."/>
            <person name="Rock S.M."/>
            <person name="Belter E."/>
            <person name="Du F."/>
            <person name="Kim K."/>
            <person name="Abbott R.M."/>
            <person name="Cotton M."/>
            <person name="Levy A."/>
            <person name="Marchetto P."/>
            <person name="Ochoa K."/>
            <person name="Jackson S.M."/>
            <person name="Gillam B."/>
            <person name="Chen W."/>
            <person name="Yan L."/>
            <person name="Higginbotham J."/>
            <person name="Cardenas M."/>
            <person name="Waligorski J."/>
            <person name="Applebaum E."/>
            <person name="Phelps L."/>
            <person name="Falcone J."/>
            <person name="Kanchi K."/>
            <person name="Thane T."/>
            <person name="Scimone A."/>
            <person name="Thane N."/>
            <person name="Henke J."/>
            <person name="Wang T."/>
            <person name="Ruppert J."/>
            <person name="Shah N."/>
            <person name="Rotter K."/>
            <person name="Hodges J."/>
            <person name="Ingenthron E."/>
            <person name="Cordes M."/>
            <person name="Kohlberg S."/>
            <person name="Sgro J."/>
            <person name="Delgado B."/>
            <person name="Mead K."/>
            <person name="Chinwalla A."/>
            <person name="Leonard S."/>
            <person name="Crouse K."/>
            <person name="Collura K."/>
            <person name="Kudrna D."/>
            <person name="Currie J."/>
            <person name="He R."/>
            <person name="Angelova A."/>
            <person name="Rajasekar S."/>
            <person name="Mueller T."/>
            <person name="Lomeli R."/>
            <person name="Scara G."/>
            <person name="Ko A."/>
            <person name="Delaney K."/>
            <person name="Wissotski M."/>
            <person name="Lopez G."/>
            <person name="Campos D."/>
            <person name="Braidotti M."/>
            <person name="Ashley E."/>
            <person name="Golser W."/>
            <person name="Kim H."/>
            <person name="Lee S."/>
            <person name="Lin J."/>
            <person name="Dujmic Z."/>
            <person name="Kim W."/>
            <person name="Talag J."/>
            <person name="Zuccolo A."/>
            <person name="Fan C."/>
            <person name="Sebastian A."/>
            <person name="Kramer M."/>
            <person name="Spiegel L."/>
            <person name="Nascimento L."/>
            <person name="Zutavern T."/>
            <person name="Miller B."/>
            <person name="Ambroise C."/>
            <person name="Muller S."/>
            <person name="Spooner W."/>
            <person name="Narechania A."/>
            <person name="Ren L."/>
            <person name="Wei S."/>
            <person name="Kumari S."/>
            <person name="Faga B."/>
            <person name="Levy M.J."/>
            <person name="McMahan L."/>
            <person name="Van Buren P."/>
            <person name="Vaughn M.W."/>
            <person name="Ying K."/>
            <person name="Yeh C.-T."/>
            <person name="Emrich S.J."/>
            <person name="Jia Y."/>
            <person name="Kalyanaraman A."/>
            <person name="Hsia A.-P."/>
            <person name="Barbazuk W.B."/>
            <person name="Baucom R.S."/>
            <person name="Brutnell T.P."/>
            <person name="Carpita N.C."/>
            <person name="Chaparro C."/>
            <person name="Chia J.-M."/>
            <person name="Deragon J.-M."/>
            <person name="Estill J.C."/>
            <person name="Fu Y."/>
            <person name="Jeddeloh J.A."/>
            <person name="Han Y."/>
            <person name="Lee H."/>
            <person name="Li P."/>
            <person name="Lisch D.R."/>
            <person name="Liu S."/>
            <person name="Liu Z."/>
            <person name="Nagel D.H."/>
            <person name="McCann M.C."/>
            <person name="SanMiguel P."/>
            <person name="Myers A.M."/>
            <person name="Nettleton D."/>
            <person name="Nguyen J."/>
            <person name="Penning B.W."/>
            <person name="Ponnala L."/>
            <person name="Schneider K.L."/>
            <person name="Schwartz D.C."/>
            <person name="Sharma A."/>
            <person name="Soderlund C."/>
            <person name="Springer N.M."/>
            <person name="Sun Q."/>
            <person name="Wang H."/>
            <person name="Waterman M."/>
            <person name="Westerman R."/>
            <person name="Wolfgruber T.K."/>
            <person name="Yang L."/>
            <person name="Yu Y."/>
            <person name="Zhang L."/>
            <person name="Zhou S."/>
            <person name="Zhu Q."/>
            <person name="Bennetzen J.L."/>
            <person name="Dawe R.K."/>
            <person name="Jiang J."/>
            <person name="Jiang N."/>
            <person name="Presting G.G."/>
            <person name="Wessler S.R."/>
            <person name="Aluru S."/>
            <person name="Martienssen R.A."/>
            <person name="Clifton S.W."/>
            <person name="McCombie W.R."/>
            <person name="Wing R.A."/>
            <person name="Wilson R.K."/>
        </authorList>
    </citation>
    <scope>NUCLEOTIDE SEQUENCE [LARGE SCALE GENOMIC DNA]</scope>
    <source>
        <strain evidence="7">cv. B73</strain>
    </source>
</reference>
<dbReference type="PANTHER" id="PTHR33447:SF23">
    <property type="entry name" value="GLUTATHIONE GAMMA-GLUTAMYLCYSTEINYLTRANSFERASE"/>
    <property type="match status" value="1"/>
</dbReference>
<evidence type="ECO:0000256" key="1">
    <source>
        <dbReference type="ARBA" id="ARBA00012468"/>
    </source>
</evidence>
<evidence type="ECO:0000313" key="7">
    <source>
        <dbReference type="Proteomes" id="UP000007305"/>
    </source>
</evidence>
<dbReference type="GO" id="GO:0046938">
    <property type="term" value="P:phytochelatin biosynthetic process"/>
    <property type="evidence" value="ECO:0007669"/>
    <property type="project" value="InterPro"/>
</dbReference>
<dbReference type="InterPro" id="IPR038765">
    <property type="entry name" value="Papain-like_cys_pep_sf"/>
</dbReference>
<reference evidence="6" key="3">
    <citation type="submission" date="2021-05" db="UniProtKB">
        <authorList>
            <consortium name="EnsemblPlants"/>
        </authorList>
    </citation>
    <scope>IDENTIFICATION</scope>
    <source>
        <strain evidence="6">cv. B73</strain>
    </source>
</reference>
<name>A0A804PIW5_MAIZE</name>
<evidence type="ECO:0000256" key="4">
    <source>
        <dbReference type="ARBA" id="ARBA00022723"/>
    </source>
</evidence>
<keyword evidence="2" id="KW-0104">Cadmium</keyword>
<dbReference type="InterPro" id="IPR040409">
    <property type="entry name" value="PCS-like"/>
</dbReference>
<accession>A0A804PIW5</accession>
<dbReference type="Gene3D" id="3.90.70.30">
    <property type="entry name" value="Phytochelatin synthase, N-terminal domain"/>
    <property type="match status" value="1"/>
</dbReference>
<dbReference type="EC" id="2.3.2.15" evidence="1"/>
<sequence>MGFSIFAARLGLPVKDEDGPEGIFTNRKAVEAHQFTIWPFGQTVSGHFFPNGGYHAGQNMVLILDVVRFKYPLHWIPLQLILEAMNTTDNST</sequence>
<dbReference type="AlphaFoldDB" id="A0A804PIW5"/>
<keyword evidence="3" id="KW-0808">Transferase</keyword>
<dbReference type="GO" id="GO:0010038">
    <property type="term" value="P:response to metal ion"/>
    <property type="evidence" value="ECO:0007669"/>
    <property type="project" value="InterPro"/>
</dbReference>
<evidence type="ECO:0000256" key="3">
    <source>
        <dbReference type="ARBA" id="ARBA00022679"/>
    </source>
</evidence>
<keyword evidence="7" id="KW-1185">Reference proteome</keyword>
<dbReference type="Proteomes" id="UP000007305">
    <property type="component" value="Chromosome 5"/>
</dbReference>
<dbReference type="SUPFAM" id="SSF54001">
    <property type="entry name" value="Cysteine proteinases"/>
    <property type="match status" value="1"/>
</dbReference>
<dbReference type="InterPro" id="IPR007719">
    <property type="entry name" value="PCS_N"/>
</dbReference>